<evidence type="ECO:0000256" key="1">
    <source>
        <dbReference type="ARBA" id="ARBA00022690"/>
    </source>
</evidence>
<dbReference type="AlphaFoldDB" id="A0A4Z2B724"/>
<dbReference type="Pfam" id="PF00031">
    <property type="entry name" value="Cystatin"/>
    <property type="match status" value="2"/>
</dbReference>
<feature type="signal peptide" evidence="7">
    <location>
        <begin position="1"/>
        <end position="21"/>
    </location>
</feature>
<dbReference type="FunFam" id="3.10.450.10:FF:000002">
    <property type="entry name" value="Kininogen 1"/>
    <property type="match status" value="1"/>
</dbReference>
<dbReference type="Gene3D" id="3.10.450.10">
    <property type="match status" value="2"/>
</dbReference>
<keyword evidence="10" id="KW-1185">Reference proteome</keyword>
<evidence type="ECO:0000256" key="3">
    <source>
        <dbReference type="ARBA" id="ARBA00022729"/>
    </source>
</evidence>
<dbReference type="GO" id="GO:0072562">
    <property type="term" value="C:blood microparticle"/>
    <property type="evidence" value="ECO:0007669"/>
    <property type="project" value="TreeGrafter"/>
</dbReference>
<protein>
    <recommendedName>
        <fullName evidence="8">Cystatin kininogen-type domain-containing protein</fullName>
    </recommendedName>
</protein>
<dbReference type="InterPro" id="IPR050735">
    <property type="entry name" value="Kininogen_Fetuin_HRG"/>
</dbReference>
<dbReference type="InterPro" id="IPR000010">
    <property type="entry name" value="Cystatin_dom"/>
</dbReference>
<dbReference type="Proteomes" id="UP000516260">
    <property type="component" value="Chromosome 6"/>
</dbReference>
<keyword evidence="2" id="KW-0789">Thiol protease inhibitor</keyword>
<dbReference type="GO" id="GO:0004869">
    <property type="term" value="F:cysteine-type endopeptidase inhibitor activity"/>
    <property type="evidence" value="ECO:0007669"/>
    <property type="project" value="UniProtKB-KW"/>
</dbReference>
<dbReference type="PROSITE" id="PS51647">
    <property type="entry name" value="CYSTATIN_KININOGEN"/>
    <property type="match status" value="2"/>
</dbReference>
<reference evidence="9 10" key="1">
    <citation type="submission" date="2019-04" db="EMBL/GenBank/DDBJ databases">
        <title>The sequence and de novo assembly of Takifugu bimaculatus genome using PacBio and Hi-C technologies.</title>
        <authorList>
            <person name="Xu P."/>
            <person name="Liu B."/>
            <person name="Zhou Z."/>
        </authorList>
    </citation>
    <scope>NUCLEOTIDE SEQUENCE [LARGE SCALE GENOMIC DNA]</scope>
    <source>
        <strain evidence="9">TB-2018</strain>
        <tissue evidence="9">Muscle</tissue>
    </source>
</reference>
<evidence type="ECO:0000256" key="4">
    <source>
        <dbReference type="ARBA" id="ARBA00023157"/>
    </source>
</evidence>
<sequence>MRSGLGLCVLGLLCLSSSVRAQEPVKVSCDDPSVEKAVSSAVEKFNEKLTTGNKLALFQIQSASKTGSGADAVYSLQFTSRRSDCPAGGIKPWTDCDYLPRQKSPVPCSAIVHVTATEVNTRHVECQIDGHFTPEKAPCLGCEMEIDENSEDLKSPLSVSITKYNSMSNSLHLFTLNSVGYATRQVVAGFRFKIRFDMKKTTCAKSQHSDLSDLCVPDDQNMEFANCNSTVDVAPWRHELPQVQMECEEGMLIMPLIKRRPPGWTPLRKVEQPGSVAKEESSEEDTAAAKPSASPAVDVVPDDPLHCPSKPWKVFNPPSPVAPTDANMTADSPVLSDTDLLA</sequence>
<dbReference type="InterPro" id="IPR046350">
    <property type="entry name" value="Cystatin_sf"/>
</dbReference>
<organism evidence="9 10">
    <name type="scientific">Takifugu bimaculatus</name>
    <dbReference type="NCBI Taxonomy" id="433685"/>
    <lineage>
        <taxon>Eukaryota</taxon>
        <taxon>Metazoa</taxon>
        <taxon>Chordata</taxon>
        <taxon>Craniata</taxon>
        <taxon>Vertebrata</taxon>
        <taxon>Euteleostomi</taxon>
        <taxon>Actinopterygii</taxon>
        <taxon>Neopterygii</taxon>
        <taxon>Teleostei</taxon>
        <taxon>Neoteleostei</taxon>
        <taxon>Acanthomorphata</taxon>
        <taxon>Eupercaria</taxon>
        <taxon>Tetraodontiformes</taxon>
        <taxon>Tetradontoidea</taxon>
        <taxon>Tetraodontidae</taxon>
        <taxon>Takifugu</taxon>
    </lineage>
</organism>
<dbReference type="InterPro" id="IPR027358">
    <property type="entry name" value="Kininogen-type_cystatin_dom"/>
</dbReference>
<evidence type="ECO:0000259" key="8">
    <source>
        <dbReference type="PROSITE" id="PS51647"/>
    </source>
</evidence>
<feature type="domain" description="Cystatin kininogen-type" evidence="8">
    <location>
        <begin position="29"/>
        <end position="132"/>
    </location>
</feature>
<evidence type="ECO:0000256" key="7">
    <source>
        <dbReference type="SAM" id="SignalP"/>
    </source>
</evidence>
<keyword evidence="1" id="KW-0646">Protease inhibitor</keyword>
<feature type="domain" description="Cystatin kininogen-type" evidence="8">
    <location>
        <begin position="148"/>
        <end position="253"/>
    </location>
</feature>
<accession>A0A4Z2B724</accession>
<comment type="caution">
    <text evidence="9">The sequence shown here is derived from an EMBL/GenBank/DDBJ whole genome shotgun (WGS) entry which is preliminary data.</text>
</comment>
<keyword evidence="3 7" id="KW-0732">Signal</keyword>
<dbReference type="PANTHER" id="PTHR13814">
    <property type="entry name" value="FETUIN"/>
    <property type="match status" value="1"/>
</dbReference>
<dbReference type="SMART" id="SM00043">
    <property type="entry name" value="CY"/>
    <property type="match status" value="2"/>
</dbReference>
<dbReference type="GO" id="GO:0007204">
    <property type="term" value="P:positive regulation of cytosolic calcium ion concentration"/>
    <property type="evidence" value="ECO:0007669"/>
    <property type="project" value="TreeGrafter"/>
</dbReference>
<dbReference type="PANTHER" id="PTHR13814:SF12">
    <property type="entry name" value="KININOGEN-1"/>
    <property type="match status" value="1"/>
</dbReference>
<evidence type="ECO:0000313" key="9">
    <source>
        <dbReference type="EMBL" id="TNM88181.1"/>
    </source>
</evidence>
<name>A0A4Z2B724_9TELE</name>
<dbReference type="CDD" id="cd00042">
    <property type="entry name" value="CY"/>
    <property type="match status" value="1"/>
</dbReference>
<keyword evidence="4" id="KW-1015">Disulfide bond</keyword>
<dbReference type="GO" id="GO:0030195">
    <property type="term" value="P:negative regulation of blood coagulation"/>
    <property type="evidence" value="ECO:0007669"/>
    <property type="project" value="TreeGrafter"/>
</dbReference>
<evidence type="ECO:0000256" key="6">
    <source>
        <dbReference type="SAM" id="MobiDB-lite"/>
    </source>
</evidence>
<feature type="region of interest" description="Disordered" evidence="6">
    <location>
        <begin position="263"/>
        <end position="342"/>
    </location>
</feature>
<evidence type="ECO:0000256" key="2">
    <source>
        <dbReference type="ARBA" id="ARBA00022704"/>
    </source>
</evidence>
<evidence type="ECO:0000313" key="10">
    <source>
        <dbReference type="Proteomes" id="UP000516260"/>
    </source>
</evidence>
<proteinExistence type="predicted"/>
<gene>
    <name evidence="9" type="ORF">fugu_006402</name>
</gene>
<evidence type="ECO:0000256" key="5">
    <source>
        <dbReference type="ARBA" id="ARBA00023180"/>
    </source>
</evidence>
<dbReference type="SUPFAM" id="SSF54403">
    <property type="entry name" value="Cystatin/monellin"/>
    <property type="match status" value="2"/>
</dbReference>
<dbReference type="EMBL" id="SWLE01000019">
    <property type="protein sequence ID" value="TNM88181.1"/>
    <property type="molecule type" value="Genomic_DNA"/>
</dbReference>
<keyword evidence="5" id="KW-0325">Glycoprotein</keyword>
<feature type="chain" id="PRO_5021486676" description="Cystatin kininogen-type domain-containing protein" evidence="7">
    <location>
        <begin position="22"/>
        <end position="342"/>
    </location>
</feature>